<accession>A0A0D9NIM0</accession>
<reference evidence="2" key="1">
    <citation type="journal article" date="2014" name="BMC Genomics">
        <title>The genome sequence of the biocontrol fungus Metarhizium anisopliae and comparative genomics of Metarhizium species.</title>
        <authorList>
            <person name="Pattemore J.A."/>
            <person name="Hane J.K."/>
            <person name="Williams A.H."/>
            <person name="Wilson B.A."/>
            <person name="Stodart B.J."/>
            <person name="Ash G.J."/>
        </authorList>
    </citation>
    <scope>NUCLEOTIDE SEQUENCE [LARGE SCALE GENOMIC DNA]</scope>
    <source>
        <strain evidence="2">BRIP 53293</strain>
    </source>
</reference>
<proteinExistence type="predicted"/>
<name>A0A0D9NIM0_METAN</name>
<dbReference type="EMBL" id="KE384806">
    <property type="protein sequence ID" value="KJK73543.1"/>
    <property type="molecule type" value="Genomic_DNA"/>
</dbReference>
<evidence type="ECO:0000313" key="2">
    <source>
        <dbReference type="Proteomes" id="UP000054544"/>
    </source>
</evidence>
<evidence type="ECO:0000313" key="1">
    <source>
        <dbReference type="EMBL" id="KJK73543.1"/>
    </source>
</evidence>
<dbReference type="Proteomes" id="UP000054544">
    <property type="component" value="Unassembled WGS sequence"/>
</dbReference>
<protein>
    <submittedName>
        <fullName evidence="1">Uncharacterized protein</fullName>
    </submittedName>
</protein>
<dbReference type="AlphaFoldDB" id="A0A0D9NIM0"/>
<organism evidence="1 2">
    <name type="scientific">Metarhizium anisopliae BRIP 53293</name>
    <dbReference type="NCBI Taxonomy" id="1291518"/>
    <lineage>
        <taxon>Eukaryota</taxon>
        <taxon>Fungi</taxon>
        <taxon>Dikarya</taxon>
        <taxon>Ascomycota</taxon>
        <taxon>Pezizomycotina</taxon>
        <taxon>Sordariomycetes</taxon>
        <taxon>Hypocreomycetidae</taxon>
        <taxon>Hypocreales</taxon>
        <taxon>Clavicipitaceae</taxon>
        <taxon>Metarhizium</taxon>
    </lineage>
</organism>
<sequence length="325" mass="36652">MSSDDNHHQGDESLSDVQWLVDRVNIFERTPKGLHDAWQLAQQSELDSTARIFLDQSKFAWLAYHLSKVAADQPTHFTGQSNLRRKVSELEDKSAAYRKSVAEKLVAELGSDVRDKIERWWTTSNRQRAAKRRRMQISAGSLEATSGNAAEYEHVLVNASLAETTRLVPPSLSDAIRRVPDPGDENSLVAAISMSFPNVRSNFGCQMALEILENKIDNLARDLFDVKLETIAGLRYVCLSGGAKILPNPKFTIRGCRLNVISEVFGREITSAVAASPAYQEELKQWRERTDCVWMVISHKANDKAQLCLSMELFEGTLIRRKLYK</sequence>
<dbReference type="STRING" id="1291518.A0A0D9NIM0"/>
<keyword evidence="2" id="KW-1185">Reference proteome</keyword>
<gene>
    <name evidence="1" type="ORF">H634G_11201</name>
</gene>